<dbReference type="RefSeq" id="WP_145610980.1">
    <property type="nucleotide sequence ID" value="NZ_VITV01000004.1"/>
</dbReference>
<reference evidence="1 2" key="1">
    <citation type="submission" date="2019-06" db="EMBL/GenBank/DDBJ databases">
        <title>Genomic Encyclopedia of Type Strains, Phase IV (KMG-V): Genome sequencing to study the core and pangenomes of soil and plant-associated prokaryotes.</title>
        <authorList>
            <person name="Whitman W."/>
        </authorList>
    </citation>
    <scope>NUCLEOTIDE SEQUENCE [LARGE SCALE GENOMIC DNA]</scope>
    <source>
        <strain evidence="1 2">BR 12005</strain>
    </source>
</reference>
<comment type="caution">
    <text evidence="1">The sequence shown here is derived from an EMBL/GenBank/DDBJ whole genome shotgun (WGS) entry which is preliminary data.</text>
</comment>
<dbReference type="Proteomes" id="UP000320516">
    <property type="component" value="Unassembled WGS sequence"/>
</dbReference>
<organism evidence="1 2">
    <name type="scientific">Nitrospirillum amazonense</name>
    <dbReference type="NCBI Taxonomy" id="28077"/>
    <lineage>
        <taxon>Bacteria</taxon>
        <taxon>Pseudomonadati</taxon>
        <taxon>Pseudomonadota</taxon>
        <taxon>Alphaproteobacteria</taxon>
        <taxon>Rhodospirillales</taxon>
        <taxon>Azospirillaceae</taxon>
        <taxon>Nitrospirillum</taxon>
    </lineage>
</organism>
<protein>
    <recommendedName>
        <fullName evidence="3">Type I restriction enzyme R subunit</fullName>
    </recommendedName>
</protein>
<sequence length="66" mass="7272">MALGEADTRRKFIVPLLQQAGWDDEPHAINEPRTFTDGRVIFVSGTVILLNQPAVDAAARRQEGLV</sequence>
<gene>
    <name evidence="1" type="ORF">FBZ87_104626</name>
</gene>
<evidence type="ECO:0000313" key="1">
    <source>
        <dbReference type="EMBL" id="TWB75518.1"/>
    </source>
</evidence>
<accession>A0A560JWR8</accession>
<dbReference type="Gene3D" id="3.90.1570.30">
    <property type="match status" value="1"/>
</dbReference>
<evidence type="ECO:0008006" key="3">
    <source>
        <dbReference type="Google" id="ProtNLM"/>
    </source>
</evidence>
<name>A0A560JWR8_9PROT</name>
<dbReference type="AlphaFoldDB" id="A0A560JWR8"/>
<dbReference type="EMBL" id="VITV01000004">
    <property type="protein sequence ID" value="TWB75518.1"/>
    <property type="molecule type" value="Genomic_DNA"/>
</dbReference>
<evidence type="ECO:0000313" key="2">
    <source>
        <dbReference type="Proteomes" id="UP000320516"/>
    </source>
</evidence>
<proteinExistence type="predicted"/>